<proteinExistence type="predicted"/>
<gene>
    <name evidence="1" type="ORF">KFK09_010909</name>
</gene>
<dbReference type="EMBL" id="JAGYWB010000009">
    <property type="protein sequence ID" value="KAI0510308.1"/>
    <property type="molecule type" value="Genomic_DNA"/>
</dbReference>
<dbReference type="Proteomes" id="UP000829196">
    <property type="component" value="Unassembled WGS sequence"/>
</dbReference>
<name>A0A8T3BGX5_DENNO</name>
<accession>A0A8T3BGX5</accession>
<protein>
    <submittedName>
        <fullName evidence="1">Uncharacterized protein</fullName>
    </submittedName>
</protein>
<dbReference type="OrthoDB" id="695283at2759"/>
<organism evidence="1 2">
    <name type="scientific">Dendrobium nobile</name>
    <name type="common">Orchid</name>
    <dbReference type="NCBI Taxonomy" id="94219"/>
    <lineage>
        <taxon>Eukaryota</taxon>
        <taxon>Viridiplantae</taxon>
        <taxon>Streptophyta</taxon>
        <taxon>Embryophyta</taxon>
        <taxon>Tracheophyta</taxon>
        <taxon>Spermatophyta</taxon>
        <taxon>Magnoliopsida</taxon>
        <taxon>Liliopsida</taxon>
        <taxon>Asparagales</taxon>
        <taxon>Orchidaceae</taxon>
        <taxon>Epidendroideae</taxon>
        <taxon>Malaxideae</taxon>
        <taxon>Dendrobiinae</taxon>
        <taxon>Dendrobium</taxon>
    </lineage>
</organism>
<evidence type="ECO:0000313" key="1">
    <source>
        <dbReference type="EMBL" id="KAI0510308.1"/>
    </source>
</evidence>
<comment type="caution">
    <text evidence="1">The sequence shown here is derived from an EMBL/GenBank/DDBJ whole genome shotgun (WGS) entry which is preliminary data.</text>
</comment>
<evidence type="ECO:0000313" key="2">
    <source>
        <dbReference type="Proteomes" id="UP000829196"/>
    </source>
</evidence>
<dbReference type="AlphaFoldDB" id="A0A8T3BGX5"/>
<keyword evidence="2" id="KW-1185">Reference proteome</keyword>
<reference evidence="1" key="1">
    <citation type="journal article" date="2022" name="Front. Genet.">
        <title>Chromosome-Scale Assembly of the Dendrobium nobile Genome Provides Insights Into the Molecular Mechanism of the Biosynthesis of the Medicinal Active Ingredient of Dendrobium.</title>
        <authorList>
            <person name="Xu Q."/>
            <person name="Niu S.-C."/>
            <person name="Li K.-L."/>
            <person name="Zheng P.-J."/>
            <person name="Zhang X.-J."/>
            <person name="Jia Y."/>
            <person name="Liu Y."/>
            <person name="Niu Y.-X."/>
            <person name="Yu L.-H."/>
            <person name="Chen D.-F."/>
            <person name="Zhang G.-Q."/>
        </authorList>
    </citation>
    <scope>NUCLEOTIDE SEQUENCE</scope>
    <source>
        <tissue evidence="1">Leaf</tissue>
    </source>
</reference>
<sequence>MFLLLFVRILHPKSKEENPNEIKWKGNTDDFHHRRIRFGGRGGGDYDEGRREVDFREEMRFAPTGSNPLHN</sequence>